<accession>A0A836BWG2</accession>
<dbReference type="Proteomes" id="UP000612055">
    <property type="component" value="Unassembled WGS sequence"/>
</dbReference>
<evidence type="ECO:0000256" key="1">
    <source>
        <dbReference type="SAM" id="MobiDB-lite"/>
    </source>
</evidence>
<feature type="region of interest" description="Disordered" evidence="1">
    <location>
        <begin position="274"/>
        <end position="324"/>
    </location>
</feature>
<keyword evidence="2" id="KW-0732">Signal</keyword>
<sequence length="350" mass="36241">MGAACRVQRMRMALSMAMAALLLGTLQGAEAFGTRKGTTGAECAEPCTIKSIQDYDSLGRLLDELTELPYQSVSYGLPIGHAGLCGDYVSGTGPSATSGQDTDAALSDHLLAAMQAPDRSFLPAGTPAADAATGAHNLAEKLPAGSLVPADLQSWEAAVLRASGGTPMTDAQLYLFKELYGTSPEAFLWLNRLVMGTLRLVAWRYDTMAGTRLEPQVRAWAAAWAGAAAIAEAILSDDFDFPDEPNGDVPKTLVAAVCRAANSPDADIAEHALARQEGSSSSAGIKAESRNSAPAAAVAADGRESGEQQREPTGKRPQLRGSASGAHVNVVGWLAGAPKATACRLGDNGE</sequence>
<protein>
    <submittedName>
        <fullName evidence="3">Uncharacterized protein</fullName>
    </submittedName>
</protein>
<dbReference type="AlphaFoldDB" id="A0A836BWG2"/>
<evidence type="ECO:0000313" key="4">
    <source>
        <dbReference type="Proteomes" id="UP000612055"/>
    </source>
</evidence>
<proteinExistence type="predicted"/>
<comment type="caution">
    <text evidence="3">The sequence shown here is derived from an EMBL/GenBank/DDBJ whole genome shotgun (WGS) entry which is preliminary data.</text>
</comment>
<feature type="compositionally biased region" description="Basic and acidic residues" evidence="1">
    <location>
        <begin position="301"/>
        <end position="314"/>
    </location>
</feature>
<reference evidence="3" key="1">
    <citation type="journal article" date="2020" name="bioRxiv">
        <title>Comparative genomics of Chlamydomonas.</title>
        <authorList>
            <person name="Craig R.J."/>
            <person name="Hasan A.R."/>
            <person name="Ness R.W."/>
            <person name="Keightley P.D."/>
        </authorList>
    </citation>
    <scope>NUCLEOTIDE SEQUENCE</scope>
    <source>
        <strain evidence="3">CCAP 11/70</strain>
    </source>
</reference>
<evidence type="ECO:0000313" key="3">
    <source>
        <dbReference type="EMBL" id="KAG2491455.1"/>
    </source>
</evidence>
<gene>
    <name evidence="3" type="ORF">HYH03_010241</name>
</gene>
<feature type="signal peptide" evidence="2">
    <location>
        <begin position="1"/>
        <end position="31"/>
    </location>
</feature>
<keyword evidence="4" id="KW-1185">Reference proteome</keyword>
<name>A0A836BWG2_9CHLO</name>
<feature type="chain" id="PRO_5032486564" evidence="2">
    <location>
        <begin position="32"/>
        <end position="350"/>
    </location>
</feature>
<organism evidence="3 4">
    <name type="scientific">Edaphochlamys debaryana</name>
    <dbReference type="NCBI Taxonomy" id="47281"/>
    <lineage>
        <taxon>Eukaryota</taxon>
        <taxon>Viridiplantae</taxon>
        <taxon>Chlorophyta</taxon>
        <taxon>core chlorophytes</taxon>
        <taxon>Chlorophyceae</taxon>
        <taxon>CS clade</taxon>
        <taxon>Chlamydomonadales</taxon>
        <taxon>Chlamydomonadales incertae sedis</taxon>
        <taxon>Edaphochlamys</taxon>
    </lineage>
</organism>
<evidence type="ECO:0000256" key="2">
    <source>
        <dbReference type="SAM" id="SignalP"/>
    </source>
</evidence>
<dbReference type="EMBL" id="JAEHOE010000053">
    <property type="protein sequence ID" value="KAG2491455.1"/>
    <property type="molecule type" value="Genomic_DNA"/>
</dbReference>